<dbReference type="AlphaFoldDB" id="A0A2M7E842"/>
<comment type="caution">
    <text evidence="1">The sequence shown here is derived from an EMBL/GenBank/DDBJ whole genome shotgun (WGS) entry which is preliminary data.</text>
</comment>
<dbReference type="EMBL" id="PETL01000243">
    <property type="protein sequence ID" value="PIV63875.1"/>
    <property type="molecule type" value="Genomic_DNA"/>
</dbReference>
<evidence type="ECO:0008006" key="3">
    <source>
        <dbReference type="Google" id="ProtNLM"/>
    </source>
</evidence>
<evidence type="ECO:0000313" key="1">
    <source>
        <dbReference type="EMBL" id="PIV63875.1"/>
    </source>
</evidence>
<proteinExistence type="predicted"/>
<sequence>MSAHRENEQLVKEKFKSVGVGFLDSKKRITLKNKVMKESPLNHMKIDALEILLGNEGDILLRPMTNIPSKELWIYQNPRVLKRIQKGLQDAREGKIKEVKNLKKFLKNL</sequence>
<gene>
    <name evidence="1" type="ORF">COS11_05115</name>
</gene>
<accession>A0A2M7E842</accession>
<reference evidence="2" key="1">
    <citation type="submission" date="2017-09" db="EMBL/GenBank/DDBJ databases">
        <title>Depth-based differentiation of microbial function through sediment-hosted aquifers and enrichment of novel symbionts in the deep terrestrial subsurface.</title>
        <authorList>
            <person name="Probst A.J."/>
            <person name="Ladd B."/>
            <person name="Jarett J.K."/>
            <person name="Geller-Mcgrath D.E."/>
            <person name="Sieber C.M.K."/>
            <person name="Emerson J.B."/>
            <person name="Anantharaman K."/>
            <person name="Thomas B.C."/>
            <person name="Malmstrom R."/>
            <person name="Stieglmeier M."/>
            <person name="Klingl A."/>
            <person name="Woyke T."/>
            <person name="Ryan C.M."/>
            <person name="Banfield J.F."/>
        </authorList>
    </citation>
    <scope>NUCLEOTIDE SEQUENCE [LARGE SCALE GENOMIC DNA]</scope>
</reference>
<dbReference type="Proteomes" id="UP000228886">
    <property type="component" value="Unassembled WGS sequence"/>
</dbReference>
<name>A0A2M7E842_9BACT</name>
<evidence type="ECO:0000313" key="2">
    <source>
        <dbReference type="Proteomes" id="UP000228886"/>
    </source>
</evidence>
<protein>
    <recommendedName>
        <fullName evidence="3">SpoVT-AbrB domain-containing protein</fullName>
    </recommendedName>
</protein>
<organism evidence="1 2">
    <name type="scientific">bacterium (Candidatus Ratteibacteria) CG01_land_8_20_14_3_00_40_19</name>
    <dbReference type="NCBI Taxonomy" id="2014290"/>
    <lineage>
        <taxon>Bacteria</taxon>
        <taxon>Candidatus Ratteibacteria</taxon>
    </lineage>
</organism>